<evidence type="ECO:0000313" key="2">
    <source>
        <dbReference type="Proteomes" id="UP001225596"/>
    </source>
</evidence>
<keyword evidence="2" id="KW-1185">Reference proteome</keyword>
<gene>
    <name evidence="1" type="ORF">Q8A64_13860</name>
</gene>
<dbReference type="RefSeq" id="WP_338437429.1">
    <property type="nucleotide sequence ID" value="NZ_JAUYVH010000009.1"/>
</dbReference>
<proteinExistence type="predicted"/>
<sequence>MECIHSILDQLEQGSNLDDIRCANADLLLVYLKRSKATHNVLARDHLTNAVGTLTLNVNSFQQPTKAGLPLCLADLEKAIAELDDESANGYQLHRKRADAVTYDMLMRAVQAIRDKAICQPLDDEQAA</sequence>
<protein>
    <submittedName>
        <fullName evidence="1">Uncharacterized protein</fullName>
    </submittedName>
</protein>
<dbReference type="Proteomes" id="UP001225596">
    <property type="component" value="Unassembled WGS sequence"/>
</dbReference>
<organism evidence="1 2">
    <name type="scientific">Keguizhuia sedimenti</name>
    <dbReference type="NCBI Taxonomy" id="3064264"/>
    <lineage>
        <taxon>Bacteria</taxon>
        <taxon>Pseudomonadati</taxon>
        <taxon>Pseudomonadota</taxon>
        <taxon>Betaproteobacteria</taxon>
        <taxon>Burkholderiales</taxon>
        <taxon>Oxalobacteraceae</taxon>
        <taxon>Keguizhuia</taxon>
    </lineage>
</organism>
<name>A0ABU1BRJ9_9BURK</name>
<dbReference type="EMBL" id="JAUYVH010000009">
    <property type="protein sequence ID" value="MDQ9171494.1"/>
    <property type="molecule type" value="Genomic_DNA"/>
</dbReference>
<reference evidence="1 2" key="1">
    <citation type="submission" date="2023-08" db="EMBL/GenBank/DDBJ databases">
        <title>Oxalobacteraceae gen .nov., isolated from river sludge outside the plant.</title>
        <authorList>
            <person name="Zhao S.Y."/>
        </authorList>
    </citation>
    <scope>NUCLEOTIDE SEQUENCE [LARGE SCALE GENOMIC DNA]</scope>
    <source>
        <strain evidence="1 2">R-40</strain>
    </source>
</reference>
<comment type="caution">
    <text evidence="1">The sequence shown here is derived from an EMBL/GenBank/DDBJ whole genome shotgun (WGS) entry which is preliminary data.</text>
</comment>
<accession>A0ABU1BRJ9</accession>
<evidence type="ECO:0000313" key="1">
    <source>
        <dbReference type="EMBL" id="MDQ9171494.1"/>
    </source>
</evidence>